<dbReference type="PROSITE" id="PS00871">
    <property type="entry name" value="CLPAB_2"/>
    <property type="match status" value="1"/>
</dbReference>
<evidence type="ECO:0000256" key="5">
    <source>
        <dbReference type="RuleBase" id="RU004432"/>
    </source>
</evidence>
<dbReference type="InterPro" id="IPR041546">
    <property type="entry name" value="ClpA/ClpB_AAA_lid"/>
</dbReference>
<dbReference type="SUPFAM" id="SSF81923">
    <property type="entry name" value="Double Clp-N motif"/>
    <property type="match status" value="1"/>
</dbReference>
<dbReference type="PANTHER" id="PTHR11638:SF111">
    <property type="entry name" value="ATP-DEPENDENT CLP PROTEASE ATP-BINDING SUBUNIT CLPA"/>
    <property type="match status" value="1"/>
</dbReference>
<name>A0A1M6XAB2_XYLRU</name>
<dbReference type="SMART" id="SM01086">
    <property type="entry name" value="ClpB_D2-small"/>
    <property type="match status" value="1"/>
</dbReference>
<gene>
    <name evidence="8" type="ORF">SAMN05216463_119101</name>
</gene>
<dbReference type="InterPro" id="IPR027417">
    <property type="entry name" value="P-loop_NTPase"/>
</dbReference>
<dbReference type="Pfam" id="PF02861">
    <property type="entry name" value="Clp_N"/>
    <property type="match status" value="1"/>
</dbReference>
<dbReference type="SUPFAM" id="SSF52540">
    <property type="entry name" value="P-loop containing nucleoside triphosphate hydrolases"/>
    <property type="match status" value="2"/>
</dbReference>
<feature type="domain" description="AAA+ ATPase" evidence="6">
    <location>
        <begin position="477"/>
        <end position="624"/>
    </location>
</feature>
<evidence type="ECO:0000259" key="7">
    <source>
        <dbReference type="SMART" id="SM01086"/>
    </source>
</evidence>
<dbReference type="Pfam" id="PF07724">
    <property type="entry name" value="AAA_2"/>
    <property type="match status" value="1"/>
</dbReference>
<dbReference type="InterPro" id="IPR050130">
    <property type="entry name" value="ClpA_ClpB"/>
</dbReference>
<dbReference type="InterPro" id="IPR013461">
    <property type="entry name" value="ClpA"/>
</dbReference>
<keyword evidence="3 5" id="KW-0067">ATP-binding</keyword>
<dbReference type="CDD" id="cd19499">
    <property type="entry name" value="RecA-like_ClpB_Hsp104-like"/>
    <property type="match status" value="1"/>
</dbReference>
<keyword evidence="1" id="KW-0677">Repeat</keyword>
<dbReference type="InterPro" id="IPR028299">
    <property type="entry name" value="ClpA/B_CS2"/>
</dbReference>
<dbReference type="GO" id="GO:0043335">
    <property type="term" value="P:protein unfolding"/>
    <property type="evidence" value="ECO:0007669"/>
    <property type="project" value="InterPro"/>
</dbReference>
<dbReference type="RefSeq" id="WP_073210165.1">
    <property type="nucleotide sequence ID" value="NZ_FRBD01000019.1"/>
</dbReference>
<dbReference type="InterPro" id="IPR003959">
    <property type="entry name" value="ATPase_AAA_core"/>
</dbReference>
<dbReference type="Pfam" id="PF00004">
    <property type="entry name" value="AAA"/>
    <property type="match status" value="1"/>
</dbReference>
<keyword evidence="2 5" id="KW-0547">Nucleotide-binding</keyword>
<dbReference type="GO" id="GO:0034605">
    <property type="term" value="P:cellular response to heat"/>
    <property type="evidence" value="ECO:0007669"/>
    <property type="project" value="TreeGrafter"/>
</dbReference>
<dbReference type="InterPro" id="IPR003593">
    <property type="entry name" value="AAA+_ATPase"/>
</dbReference>
<reference evidence="8 9" key="1">
    <citation type="submission" date="2016-11" db="EMBL/GenBank/DDBJ databases">
        <authorList>
            <person name="Jaros S."/>
            <person name="Januszkiewicz K."/>
            <person name="Wedrychowicz H."/>
        </authorList>
    </citation>
    <scope>NUCLEOTIDE SEQUENCE [LARGE SCALE GENOMIC DNA]</scope>
    <source>
        <strain evidence="8 9">KHT3</strain>
    </source>
</reference>
<protein>
    <submittedName>
        <fullName evidence="8">ATP-dependent Clp protease ATP-binding subunit ClpA</fullName>
    </submittedName>
</protein>
<dbReference type="AlphaFoldDB" id="A0A1M6XAB2"/>
<dbReference type="Gene3D" id="1.10.8.60">
    <property type="match status" value="2"/>
</dbReference>
<dbReference type="InterPro" id="IPR001270">
    <property type="entry name" value="ClpA/B"/>
</dbReference>
<dbReference type="PRINTS" id="PR00300">
    <property type="entry name" value="CLPPROTEASEA"/>
</dbReference>
<dbReference type="GO" id="GO:0005737">
    <property type="term" value="C:cytoplasm"/>
    <property type="evidence" value="ECO:0007669"/>
    <property type="project" value="TreeGrafter"/>
</dbReference>
<dbReference type="OrthoDB" id="9803641at2"/>
<sequence length="735" mass="82723">MAEIKQTKRAAHVVHLAMEYCKQDRHEFVSPEHLLLAMLLDEDFERVLSVFCDSDILAVQLEEILKDVEPVPDDQSYEPEASAQLGQVIEFACSQVYNSSAEALDVPHLVMGILNLQDSWAGYLLKKILAGNETDFVSQLISAYDVDDHLEEDTGRRRSEEAWRKLVTCMNELYQKHNPLIGRETELQRTIQVLCRKDKNNPLHVGEPGVGKTALIWGLARMIEEGHVPERLKGSRIYQLDIGTLLAGTQYRGDFENRIKQIMDGILEESDKNIVYIDEIHTLVGAGAIGEGSMDASNMLKPYLESGSIRFIGSTTYEEYNRHFSRSKGLVRRFQQIDIPEPTPEETKHILRQLRHQYEEFHGVSYDEQALDFAVDASYKYVNDRFLPDKAIDLIDEAGSAMEVNHGSMIYKHDIADVLAKTCKVDAMAMSQDDDNSELETLAPRLLSKIYGQDEAIRQVVESVQMSKAGLLDDNKPLASLLFVGPTGVGKTEVARVLAKELGIELLRFDMSEYTEKHTVAKLIGSPAGYVGYEDGGLLTDAIRKTPNCVLLLDEIEKAHQDIYNILLQVMDYARLTDNKGRKADFRNVILIMTSNAGAQFAGQANMGFTGNVSRGEAMLKQVKKTFKPEFINRLSGTVVFNDMDEPMARLILKKKLGELQQKLDAKQVEMTLSDEAFDALLEEGFTREYGAREMDRVIAQRLKPLLMREILFGSLKQGGKVEIGTENGCISIRR</sequence>
<proteinExistence type="inferred from homology"/>
<dbReference type="GO" id="GO:0005524">
    <property type="term" value="F:ATP binding"/>
    <property type="evidence" value="ECO:0007669"/>
    <property type="project" value="UniProtKB-KW"/>
</dbReference>
<evidence type="ECO:0000256" key="3">
    <source>
        <dbReference type="ARBA" id="ARBA00022840"/>
    </source>
</evidence>
<dbReference type="PROSITE" id="PS00870">
    <property type="entry name" value="CLPAB_1"/>
    <property type="match status" value="1"/>
</dbReference>
<dbReference type="GO" id="GO:0006508">
    <property type="term" value="P:proteolysis"/>
    <property type="evidence" value="ECO:0007669"/>
    <property type="project" value="UniProtKB-KW"/>
</dbReference>
<dbReference type="InterPro" id="IPR019489">
    <property type="entry name" value="Clp_ATPase_C"/>
</dbReference>
<evidence type="ECO:0000256" key="1">
    <source>
        <dbReference type="ARBA" id="ARBA00022737"/>
    </source>
</evidence>
<dbReference type="InterPro" id="IPR004176">
    <property type="entry name" value="Clp_R_N"/>
</dbReference>
<dbReference type="EMBL" id="FRBD01000019">
    <property type="protein sequence ID" value="SHL02884.1"/>
    <property type="molecule type" value="Genomic_DNA"/>
</dbReference>
<evidence type="ECO:0000313" key="8">
    <source>
        <dbReference type="EMBL" id="SHL02884.1"/>
    </source>
</evidence>
<dbReference type="GO" id="GO:0008233">
    <property type="term" value="F:peptidase activity"/>
    <property type="evidence" value="ECO:0007669"/>
    <property type="project" value="UniProtKB-KW"/>
</dbReference>
<evidence type="ECO:0000256" key="4">
    <source>
        <dbReference type="ARBA" id="ARBA00023186"/>
    </source>
</evidence>
<dbReference type="Gene3D" id="3.40.50.300">
    <property type="entry name" value="P-loop containing nucleotide triphosphate hydrolases"/>
    <property type="match status" value="2"/>
</dbReference>
<evidence type="ECO:0000313" key="9">
    <source>
        <dbReference type="Proteomes" id="UP000184130"/>
    </source>
</evidence>
<dbReference type="Proteomes" id="UP000184130">
    <property type="component" value="Unassembled WGS sequence"/>
</dbReference>
<organism evidence="8 9">
    <name type="scientific">Xylanibacter ruminicola</name>
    <name type="common">Prevotella ruminicola</name>
    <dbReference type="NCBI Taxonomy" id="839"/>
    <lineage>
        <taxon>Bacteria</taxon>
        <taxon>Pseudomonadati</taxon>
        <taxon>Bacteroidota</taxon>
        <taxon>Bacteroidia</taxon>
        <taxon>Bacteroidales</taxon>
        <taxon>Prevotellaceae</taxon>
        <taxon>Xylanibacter</taxon>
    </lineage>
</organism>
<keyword evidence="8" id="KW-0378">Hydrolase</keyword>
<dbReference type="Pfam" id="PF17871">
    <property type="entry name" value="AAA_lid_9"/>
    <property type="match status" value="1"/>
</dbReference>
<keyword evidence="8" id="KW-0645">Protease</keyword>
<feature type="domain" description="Clp ATPase C-terminal" evidence="7">
    <location>
        <begin position="644"/>
        <end position="733"/>
    </location>
</feature>
<accession>A0A1M6XAB2</accession>
<evidence type="ECO:0000259" key="6">
    <source>
        <dbReference type="SMART" id="SM00382"/>
    </source>
</evidence>
<keyword evidence="4 5" id="KW-0143">Chaperone</keyword>
<dbReference type="Gene3D" id="1.10.1780.10">
    <property type="entry name" value="Clp, N-terminal domain"/>
    <property type="match status" value="1"/>
</dbReference>
<dbReference type="Pfam" id="PF10431">
    <property type="entry name" value="ClpB_D2-small"/>
    <property type="match status" value="1"/>
</dbReference>
<dbReference type="GO" id="GO:0016887">
    <property type="term" value="F:ATP hydrolysis activity"/>
    <property type="evidence" value="ECO:0007669"/>
    <property type="project" value="InterPro"/>
</dbReference>
<evidence type="ECO:0000256" key="2">
    <source>
        <dbReference type="ARBA" id="ARBA00022741"/>
    </source>
</evidence>
<comment type="similarity">
    <text evidence="5">Belongs to the ClpA/ClpB family.</text>
</comment>
<dbReference type="NCBIfam" id="TIGR02639">
    <property type="entry name" value="ClpA"/>
    <property type="match status" value="1"/>
</dbReference>
<dbReference type="CDD" id="cd00009">
    <property type="entry name" value="AAA"/>
    <property type="match status" value="1"/>
</dbReference>
<feature type="domain" description="AAA+ ATPase" evidence="6">
    <location>
        <begin position="198"/>
        <end position="343"/>
    </location>
</feature>
<dbReference type="InterPro" id="IPR036628">
    <property type="entry name" value="Clp_N_dom_sf"/>
</dbReference>
<dbReference type="SMART" id="SM00382">
    <property type="entry name" value="AAA"/>
    <property type="match status" value="2"/>
</dbReference>
<dbReference type="InterPro" id="IPR018368">
    <property type="entry name" value="ClpA/B_CS1"/>
</dbReference>
<dbReference type="PANTHER" id="PTHR11638">
    <property type="entry name" value="ATP-DEPENDENT CLP PROTEASE"/>
    <property type="match status" value="1"/>
</dbReference>